<proteinExistence type="predicted"/>
<accession>A0A835JN32</accession>
<keyword evidence="3" id="KW-1185">Reference proteome</keyword>
<feature type="region of interest" description="Disordered" evidence="1">
    <location>
        <begin position="55"/>
        <end position="85"/>
    </location>
</feature>
<evidence type="ECO:0000313" key="2">
    <source>
        <dbReference type="EMBL" id="KAF9671459.1"/>
    </source>
</evidence>
<feature type="region of interest" description="Disordered" evidence="1">
    <location>
        <begin position="1"/>
        <end position="28"/>
    </location>
</feature>
<dbReference type="Proteomes" id="UP000657918">
    <property type="component" value="Unassembled WGS sequence"/>
</dbReference>
<dbReference type="AlphaFoldDB" id="A0A835JN32"/>
<dbReference type="EMBL" id="JADGMS010000012">
    <property type="protein sequence ID" value="KAF9671459.1"/>
    <property type="molecule type" value="Genomic_DNA"/>
</dbReference>
<evidence type="ECO:0000313" key="3">
    <source>
        <dbReference type="Proteomes" id="UP000657918"/>
    </source>
</evidence>
<comment type="caution">
    <text evidence="2">The sequence shown here is derived from an EMBL/GenBank/DDBJ whole genome shotgun (WGS) entry which is preliminary data.</text>
</comment>
<gene>
    <name evidence="2" type="ORF">SADUNF_Sadunf12G0050000</name>
</gene>
<reference evidence="2 3" key="1">
    <citation type="submission" date="2020-10" db="EMBL/GenBank/DDBJ databases">
        <title>Plant Genome Project.</title>
        <authorList>
            <person name="Zhang R.-G."/>
        </authorList>
    </citation>
    <scope>NUCLEOTIDE SEQUENCE [LARGE SCALE GENOMIC DNA]</scope>
    <source>
        <strain evidence="2">FAFU-HL-1</strain>
        <tissue evidence="2">Leaf</tissue>
    </source>
</reference>
<name>A0A835JN32_9ROSI</name>
<sequence length="141" mass="16132">MALWWSSSTTEREIPRGGELGGDNTEGRLGFQPTVHRLRLSRWVFSLGVQNSPACMLEHPGRERGSQQGDPEEKDEGRHSGHLESVIQGKRKYNAKRMKDKEEPLRLSFNNINASDSWDNLLEKGGNDMIMIFVGWSWDNY</sequence>
<evidence type="ECO:0000256" key="1">
    <source>
        <dbReference type="SAM" id="MobiDB-lite"/>
    </source>
</evidence>
<organism evidence="2 3">
    <name type="scientific">Salix dunnii</name>
    <dbReference type="NCBI Taxonomy" id="1413687"/>
    <lineage>
        <taxon>Eukaryota</taxon>
        <taxon>Viridiplantae</taxon>
        <taxon>Streptophyta</taxon>
        <taxon>Embryophyta</taxon>
        <taxon>Tracheophyta</taxon>
        <taxon>Spermatophyta</taxon>
        <taxon>Magnoliopsida</taxon>
        <taxon>eudicotyledons</taxon>
        <taxon>Gunneridae</taxon>
        <taxon>Pentapetalae</taxon>
        <taxon>rosids</taxon>
        <taxon>fabids</taxon>
        <taxon>Malpighiales</taxon>
        <taxon>Salicaceae</taxon>
        <taxon>Saliceae</taxon>
        <taxon>Salix</taxon>
    </lineage>
</organism>
<protein>
    <submittedName>
        <fullName evidence="2">Uncharacterized protein</fullName>
    </submittedName>
</protein>